<dbReference type="VEuPathDB" id="FungiDB:EMCG_05227"/>
<dbReference type="InterPro" id="IPR045153">
    <property type="entry name" value="Est1/Ebs1-like"/>
</dbReference>
<dbReference type="GO" id="GO:0042162">
    <property type="term" value="F:telomeric DNA binding"/>
    <property type="evidence" value="ECO:0007669"/>
    <property type="project" value="TreeGrafter"/>
</dbReference>
<dbReference type="EMBL" id="PDND01000323">
    <property type="protein sequence ID" value="PGH28776.1"/>
    <property type="molecule type" value="Genomic_DNA"/>
</dbReference>
<keyword evidence="3" id="KW-1185">Reference proteome</keyword>
<feature type="region of interest" description="Disordered" evidence="1">
    <location>
        <begin position="794"/>
        <end position="816"/>
    </location>
</feature>
<evidence type="ECO:0000313" key="2">
    <source>
        <dbReference type="EMBL" id="PGH28776.1"/>
    </source>
</evidence>
<name>A0A2B7Z4E5_9EURO</name>
<dbReference type="GO" id="GO:0000184">
    <property type="term" value="P:nuclear-transcribed mRNA catabolic process, nonsense-mediated decay"/>
    <property type="evidence" value="ECO:0007669"/>
    <property type="project" value="TreeGrafter"/>
</dbReference>
<protein>
    <recommendedName>
        <fullName evidence="4">DNA/RNA-binding domain-containing protein</fullName>
    </recommendedName>
</protein>
<dbReference type="Proteomes" id="UP000226031">
    <property type="component" value="Unassembled WGS sequence"/>
</dbReference>
<reference evidence="2 3" key="1">
    <citation type="submission" date="2017-10" db="EMBL/GenBank/DDBJ databases">
        <title>Comparative genomics in systemic dimorphic fungi from Ajellomycetaceae.</title>
        <authorList>
            <person name="Munoz J.F."/>
            <person name="Mcewen J.G."/>
            <person name="Clay O.K."/>
            <person name="Cuomo C.A."/>
        </authorList>
    </citation>
    <scope>NUCLEOTIDE SEQUENCE [LARGE SCALE GENOMIC DNA]</scope>
    <source>
        <strain evidence="2 3">UAMH4076</strain>
    </source>
</reference>
<dbReference type="GO" id="GO:0070034">
    <property type="term" value="F:telomerase RNA binding"/>
    <property type="evidence" value="ECO:0007669"/>
    <property type="project" value="TreeGrafter"/>
</dbReference>
<feature type="region of interest" description="Disordered" evidence="1">
    <location>
        <begin position="1"/>
        <end position="200"/>
    </location>
</feature>
<dbReference type="InterPro" id="IPR011990">
    <property type="entry name" value="TPR-like_helical_dom_sf"/>
</dbReference>
<feature type="compositionally biased region" description="Basic and acidic residues" evidence="1">
    <location>
        <begin position="1"/>
        <end position="18"/>
    </location>
</feature>
<dbReference type="GO" id="GO:0005697">
    <property type="term" value="C:telomerase holoenzyme complex"/>
    <property type="evidence" value="ECO:0007669"/>
    <property type="project" value="TreeGrafter"/>
</dbReference>
<feature type="compositionally biased region" description="Polar residues" evidence="1">
    <location>
        <begin position="142"/>
        <end position="154"/>
    </location>
</feature>
<comment type="caution">
    <text evidence="2">The sequence shown here is derived from an EMBL/GenBank/DDBJ whole genome shotgun (WGS) entry which is preliminary data.</text>
</comment>
<organism evidence="2 3">
    <name type="scientific">[Emmonsia] crescens</name>
    <dbReference type="NCBI Taxonomy" id="73230"/>
    <lineage>
        <taxon>Eukaryota</taxon>
        <taxon>Fungi</taxon>
        <taxon>Dikarya</taxon>
        <taxon>Ascomycota</taxon>
        <taxon>Pezizomycotina</taxon>
        <taxon>Eurotiomycetes</taxon>
        <taxon>Eurotiomycetidae</taxon>
        <taxon>Onygenales</taxon>
        <taxon>Ajellomycetaceae</taxon>
        <taxon>Emergomyces</taxon>
    </lineage>
</organism>
<dbReference type="Gene3D" id="1.25.40.10">
    <property type="entry name" value="Tetratricopeptide repeat domain"/>
    <property type="match status" value="1"/>
</dbReference>
<dbReference type="SUPFAM" id="SSF48452">
    <property type="entry name" value="TPR-like"/>
    <property type="match status" value="1"/>
</dbReference>
<evidence type="ECO:0000313" key="3">
    <source>
        <dbReference type="Proteomes" id="UP000226031"/>
    </source>
</evidence>
<feature type="compositionally biased region" description="Polar residues" evidence="1">
    <location>
        <begin position="171"/>
        <end position="186"/>
    </location>
</feature>
<feature type="compositionally biased region" description="Polar residues" evidence="1">
    <location>
        <begin position="57"/>
        <end position="68"/>
    </location>
</feature>
<sequence length="816" mass="92687">MDNEHGDSHHRQLKDQGSSKKTRAKRTAVANERLALRPRTRTLDSCAEEEPMRSEIHTNQQHTLNQRALRSLNLHDNPRSPAPFTPPGIATSREKSKKRSVAEHGEPRPQSNYKSRKGALTPEGYSRDNASVGGQREGGFQPTPSHQTRSNDQHSMLPALQPDSLYDFNFPVNSETRTRPPQQNHVDSGRPAPKLTIVPPKRLFPPGEWLPIQQSISAEMEELLQMRAVTFANNAYDSEPPPLSPMVREPPTLQMSRQQLIEEVERIYSKLIYAEKQCNIEKQSIADPKGLTSEQWTLLINRHRILLHLHHDFYTSSQHPKACKEILGFATGRNVPPRLWGIGIFPLLHTMWAGLPNCVDRMLEFIHHAYNIMILLMETVPRFKNTWAEVLGDLSRYRMSIEVSSVGEKNVWARIAKYWYDQGLDYNYGIGRLHHRLGLIAKPNLSRQLFCYTKSLVSIEPYEYSTTSIQPAFKAALATVGHASAPLNTTLPLSPFFVSAHAMLFCGGPIVTFVVYAKEFLTLLDTEISRLGPKFLESGICLGNSNVAAMLQYGDKDGIIGRMFIDSQMLSLSLKDRMLRAKQYWANSSTETSRMPLQDEISSNATLLSTSFQKLSYSTYLTFQTLSSVLLHTHNIHIAPYVHLSLAFIWSLALVPDSMAYVEGEIPWGKIASYLNTLLRGLISESNLESANFPISEDKDIQQFPEDFEIRGQIWSQLTYPPDFFKGARVDDERVWELPSIGHARTERCIWYGYRLASFGRWIEVFDTNGAKEFRPTSYAVELEKSAIHSKLFERPTSTMLSKPRKPHQARKKKSG</sequence>
<evidence type="ECO:0008006" key="4">
    <source>
        <dbReference type="Google" id="ProtNLM"/>
    </source>
</evidence>
<evidence type="ECO:0000256" key="1">
    <source>
        <dbReference type="SAM" id="MobiDB-lite"/>
    </source>
</evidence>
<proteinExistence type="predicted"/>
<dbReference type="STRING" id="73230.A0A2B7Z4E5"/>
<dbReference type="PANTHER" id="PTHR15696">
    <property type="entry name" value="SMG-7 SUPPRESSOR WITH MORPHOLOGICAL EFFECT ON GENITALIA PROTEIN 7"/>
    <property type="match status" value="1"/>
</dbReference>
<gene>
    <name evidence="2" type="ORF">GX50_08489</name>
</gene>
<feature type="compositionally biased region" description="Basic residues" evidence="1">
    <location>
        <begin position="803"/>
        <end position="816"/>
    </location>
</feature>
<dbReference type="PANTHER" id="PTHR15696:SF0">
    <property type="entry name" value="TELOMERASE-BINDING PROTEIN EST1A"/>
    <property type="match status" value="1"/>
</dbReference>
<dbReference type="AlphaFoldDB" id="A0A2B7Z4E5"/>
<accession>A0A2B7Z4E5</accession>